<proteinExistence type="predicted"/>
<feature type="transmembrane region" description="Helical" evidence="1">
    <location>
        <begin position="12"/>
        <end position="28"/>
    </location>
</feature>
<sequence>MTGSTGDPWERLLLIVLAIGVPLMLLAVAVPLLIWHIAIPFVKFLAVVLYCLAA</sequence>
<evidence type="ECO:0000313" key="2">
    <source>
        <dbReference type="EMBL" id="RSX51332.1"/>
    </source>
</evidence>
<dbReference type="Proteomes" id="UP000287470">
    <property type="component" value="Unassembled WGS sequence"/>
</dbReference>
<dbReference type="AlphaFoldDB" id="A0A430FF11"/>
<gene>
    <name evidence="2" type="ORF">D2E24_1895</name>
</gene>
<organism evidence="2 3">
    <name type="scientific">Bifidobacterium samirii</name>
    <dbReference type="NCBI Taxonomy" id="2306974"/>
    <lineage>
        <taxon>Bacteria</taxon>
        <taxon>Bacillati</taxon>
        <taxon>Actinomycetota</taxon>
        <taxon>Actinomycetes</taxon>
        <taxon>Bifidobacteriales</taxon>
        <taxon>Bifidobacteriaceae</taxon>
        <taxon>Bifidobacterium</taxon>
    </lineage>
</organism>
<keyword evidence="3" id="KW-1185">Reference proteome</keyword>
<evidence type="ECO:0000256" key="1">
    <source>
        <dbReference type="SAM" id="Phobius"/>
    </source>
</evidence>
<name>A0A430FF11_9BIFI</name>
<accession>A0A430FF11</accession>
<keyword evidence="1" id="KW-1133">Transmembrane helix</keyword>
<dbReference type="RefSeq" id="WP_164521093.1">
    <property type="nucleotide sequence ID" value="NZ_QXGK01000028.1"/>
</dbReference>
<evidence type="ECO:0000313" key="3">
    <source>
        <dbReference type="Proteomes" id="UP000287470"/>
    </source>
</evidence>
<reference evidence="2 3" key="1">
    <citation type="submission" date="2018-09" db="EMBL/GenBank/DDBJ databases">
        <title>Characterization of the phylogenetic diversity of five novel species belonging to the genus Bifidobacterium.</title>
        <authorList>
            <person name="Lugli G.A."/>
            <person name="Duranti S."/>
            <person name="Milani C."/>
        </authorList>
    </citation>
    <scope>NUCLEOTIDE SEQUENCE [LARGE SCALE GENOMIC DNA]</scope>
    <source>
        <strain evidence="2 3">2033B</strain>
    </source>
</reference>
<comment type="caution">
    <text evidence="2">The sequence shown here is derived from an EMBL/GenBank/DDBJ whole genome shotgun (WGS) entry which is preliminary data.</text>
</comment>
<protein>
    <submittedName>
        <fullName evidence="2">Uncharacterized protein</fullName>
    </submittedName>
</protein>
<keyword evidence="1" id="KW-0812">Transmembrane</keyword>
<keyword evidence="1" id="KW-0472">Membrane</keyword>
<dbReference type="EMBL" id="QXGK01000028">
    <property type="protein sequence ID" value="RSX51332.1"/>
    <property type="molecule type" value="Genomic_DNA"/>
</dbReference>